<evidence type="ECO:0000256" key="4">
    <source>
        <dbReference type="ARBA" id="ARBA00022827"/>
    </source>
</evidence>
<keyword evidence="3" id="KW-0285">Flavoprotein</keyword>
<feature type="domain" description="FAD-binding oxidoreductase/transferase type 4 C-terminal" evidence="7">
    <location>
        <begin position="3"/>
        <end position="104"/>
    </location>
</feature>
<comment type="cofactor">
    <cofactor evidence="1">
        <name>FAD</name>
        <dbReference type="ChEBI" id="CHEBI:57692"/>
    </cofactor>
</comment>
<dbReference type="InterPro" id="IPR016164">
    <property type="entry name" value="FAD-linked_Oxase-like_C"/>
</dbReference>
<accession>A0A915IMB8</accession>
<dbReference type="OMA" id="CLMKELG"/>
<proteinExistence type="inferred from homology"/>
<evidence type="ECO:0000256" key="6">
    <source>
        <dbReference type="ARBA" id="ARBA00038897"/>
    </source>
</evidence>
<dbReference type="WBParaSite" id="nRc.2.0.1.t15009-RA">
    <property type="protein sequence ID" value="nRc.2.0.1.t15009-RA"/>
    <property type="gene ID" value="nRc.2.0.1.g15009"/>
</dbReference>
<evidence type="ECO:0000256" key="2">
    <source>
        <dbReference type="ARBA" id="ARBA00008000"/>
    </source>
</evidence>
<protein>
    <recommendedName>
        <fullName evidence="6">D-lactate dehydrogenase (cytochrome)</fullName>
        <ecNumber evidence="6">1.1.2.4</ecNumber>
    </recommendedName>
</protein>
<dbReference type="Pfam" id="PF02913">
    <property type="entry name" value="FAD-oxidase_C"/>
    <property type="match status" value="1"/>
</dbReference>
<reference evidence="9" key="1">
    <citation type="submission" date="2022-11" db="UniProtKB">
        <authorList>
            <consortium name="WormBaseParasite"/>
        </authorList>
    </citation>
    <scope>IDENTIFICATION</scope>
</reference>
<dbReference type="SUPFAM" id="SSF55103">
    <property type="entry name" value="FAD-linked oxidases, C-terminal domain"/>
    <property type="match status" value="1"/>
</dbReference>
<dbReference type="Gene3D" id="3.30.70.2740">
    <property type="match status" value="1"/>
</dbReference>
<dbReference type="GO" id="GO:0004458">
    <property type="term" value="F:D-lactate dehydrogenase (cytochrome) activity"/>
    <property type="evidence" value="ECO:0007669"/>
    <property type="project" value="UniProtKB-EC"/>
</dbReference>
<dbReference type="GO" id="GO:0050660">
    <property type="term" value="F:flavin adenine dinucleotide binding"/>
    <property type="evidence" value="ECO:0007669"/>
    <property type="project" value="InterPro"/>
</dbReference>
<dbReference type="GO" id="GO:1903457">
    <property type="term" value="P:lactate catabolic process"/>
    <property type="evidence" value="ECO:0007669"/>
    <property type="project" value="TreeGrafter"/>
</dbReference>
<evidence type="ECO:0000256" key="3">
    <source>
        <dbReference type="ARBA" id="ARBA00022630"/>
    </source>
</evidence>
<evidence type="ECO:0000313" key="8">
    <source>
        <dbReference type="Proteomes" id="UP000887565"/>
    </source>
</evidence>
<dbReference type="GO" id="GO:0008720">
    <property type="term" value="F:D-lactate dehydrogenase (NAD+) activity"/>
    <property type="evidence" value="ECO:0007669"/>
    <property type="project" value="TreeGrafter"/>
</dbReference>
<dbReference type="FunFam" id="3.30.70.2740:FF:000001">
    <property type="entry name" value="D-lactate dehydrogenase mitochondrial"/>
    <property type="match status" value="1"/>
</dbReference>
<dbReference type="PANTHER" id="PTHR11748:SF111">
    <property type="entry name" value="D-LACTATE DEHYDROGENASE, MITOCHONDRIAL-RELATED"/>
    <property type="match status" value="1"/>
</dbReference>
<dbReference type="Proteomes" id="UP000887565">
    <property type="component" value="Unplaced"/>
</dbReference>
<keyword evidence="5" id="KW-0560">Oxidoreductase</keyword>
<name>A0A915IMB8_ROMCU</name>
<comment type="similarity">
    <text evidence="2">Belongs to the FAD-binding oxidoreductase/transferase type 4 family.</text>
</comment>
<organism evidence="8 9">
    <name type="scientific">Romanomermis culicivorax</name>
    <name type="common">Nematode worm</name>
    <dbReference type="NCBI Taxonomy" id="13658"/>
    <lineage>
        <taxon>Eukaryota</taxon>
        <taxon>Metazoa</taxon>
        <taxon>Ecdysozoa</taxon>
        <taxon>Nematoda</taxon>
        <taxon>Enoplea</taxon>
        <taxon>Dorylaimia</taxon>
        <taxon>Mermithida</taxon>
        <taxon>Mermithoidea</taxon>
        <taxon>Mermithidae</taxon>
        <taxon>Romanomermis</taxon>
    </lineage>
</organism>
<dbReference type="InterPro" id="IPR004113">
    <property type="entry name" value="FAD-bd_oxidored_4_C"/>
</dbReference>
<sequence>MITSSKMLIAESGLIGPIVGHVGDGNFHIICVVSNENEEKRAQELSDRVVELALKAGGTCSGEHGIGFGKKRYLEQELGSTTLALMKSLKKTLDPNNILNPDKVL</sequence>
<evidence type="ECO:0000256" key="1">
    <source>
        <dbReference type="ARBA" id="ARBA00001974"/>
    </source>
</evidence>
<evidence type="ECO:0000259" key="7">
    <source>
        <dbReference type="Pfam" id="PF02913"/>
    </source>
</evidence>
<dbReference type="EC" id="1.1.2.4" evidence="6"/>
<evidence type="ECO:0000256" key="5">
    <source>
        <dbReference type="ARBA" id="ARBA00023002"/>
    </source>
</evidence>
<dbReference type="FunFam" id="1.10.45.10:FF:000001">
    <property type="entry name" value="D-lactate dehydrogenase mitochondrial"/>
    <property type="match status" value="1"/>
</dbReference>
<evidence type="ECO:0000313" key="9">
    <source>
        <dbReference type="WBParaSite" id="nRc.2.0.1.t15009-RA"/>
    </source>
</evidence>
<dbReference type="Gene3D" id="1.10.45.10">
    <property type="entry name" value="Vanillyl-alcohol Oxidase, Chain A, domain 4"/>
    <property type="match status" value="1"/>
</dbReference>
<dbReference type="PANTHER" id="PTHR11748">
    <property type="entry name" value="D-LACTATE DEHYDROGENASE"/>
    <property type="match status" value="1"/>
</dbReference>
<keyword evidence="8" id="KW-1185">Reference proteome</keyword>
<dbReference type="InterPro" id="IPR016171">
    <property type="entry name" value="Vanillyl_alc_oxidase_C-sub2"/>
</dbReference>
<keyword evidence="4" id="KW-0274">FAD</keyword>
<dbReference type="AlphaFoldDB" id="A0A915IMB8"/>